<gene>
    <name evidence="3" type="ORF">GD627_14010</name>
</gene>
<sequence length="96" mass="10265">MSIFAVEYVYDADSAELRNEHRPAHRQWLQQLVDEGHCLSAGAFADGAGALLLFVAEDETGLIALLKQDPFAAVGAISGMKTTAWKPALGAFSDLS</sequence>
<dbReference type="InterPro" id="IPR011008">
    <property type="entry name" value="Dimeric_a/b-barrel"/>
</dbReference>
<evidence type="ECO:0000256" key="1">
    <source>
        <dbReference type="ARBA" id="ARBA00007689"/>
    </source>
</evidence>
<dbReference type="InterPro" id="IPR005545">
    <property type="entry name" value="YCII"/>
</dbReference>
<dbReference type="RefSeq" id="WP_152272985.1">
    <property type="nucleotide sequence ID" value="NZ_VTFX01000005.1"/>
</dbReference>
<evidence type="ECO:0000313" key="4">
    <source>
        <dbReference type="Proteomes" id="UP000326852"/>
    </source>
</evidence>
<evidence type="ECO:0000313" key="3">
    <source>
        <dbReference type="EMBL" id="KAD3515368.1"/>
    </source>
</evidence>
<organism evidence="3 4">
    <name type="scientific">Arthrobacter yangruifuii</name>
    <dbReference type="NCBI Taxonomy" id="2606616"/>
    <lineage>
        <taxon>Bacteria</taxon>
        <taxon>Bacillati</taxon>
        <taxon>Actinomycetota</taxon>
        <taxon>Actinomycetes</taxon>
        <taxon>Micrococcales</taxon>
        <taxon>Micrococcaceae</taxon>
        <taxon>Arthrobacter</taxon>
    </lineage>
</organism>
<evidence type="ECO:0000259" key="2">
    <source>
        <dbReference type="Pfam" id="PF03795"/>
    </source>
</evidence>
<comment type="caution">
    <text evidence="3">The sequence shown here is derived from an EMBL/GenBank/DDBJ whole genome shotgun (WGS) entry which is preliminary data.</text>
</comment>
<protein>
    <recommendedName>
        <fullName evidence="2">YCII-related domain-containing protein</fullName>
    </recommendedName>
</protein>
<dbReference type="EMBL" id="VTFX01000005">
    <property type="protein sequence ID" value="KAD3515368.1"/>
    <property type="molecule type" value="Genomic_DNA"/>
</dbReference>
<accession>A0A5N6MHL9</accession>
<dbReference type="AlphaFoldDB" id="A0A5N6MHL9"/>
<reference evidence="3 4" key="1">
    <citation type="submission" date="2019-08" db="EMBL/GenBank/DDBJ databases">
        <title>Arthrobacter sp. nov., isolated from plateau pika and Tibetan wild ass.</title>
        <authorList>
            <person name="Ge Y."/>
        </authorList>
    </citation>
    <scope>NUCLEOTIDE SEQUENCE [LARGE SCALE GENOMIC DNA]</scope>
    <source>
        <strain evidence="3 4">785</strain>
    </source>
</reference>
<comment type="similarity">
    <text evidence="1">Belongs to the YciI family.</text>
</comment>
<feature type="domain" description="YCII-related" evidence="2">
    <location>
        <begin position="7"/>
        <end position="85"/>
    </location>
</feature>
<proteinExistence type="inferred from homology"/>
<dbReference type="Gene3D" id="3.30.70.1060">
    <property type="entry name" value="Dimeric alpha+beta barrel"/>
    <property type="match status" value="1"/>
</dbReference>
<dbReference type="SUPFAM" id="SSF54909">
    <property type="entry name" value="Dimeric alpha+beta barrel"/>
    <property type="match status" value="1"/>
</dbReference>
<dbReference type="Pfam" id="PF03795">
    <property type="entry name" value="YCII"/>
    <property type="match status" value="1"/>
</dbReference>
<keyword evidence="4" id="KW-1185">Reference proteome</keyword>
<dbReference type="Proteomes" id="UP000326852">
    <property type="component" value="Unassembled WGS sequence"/>
</dbReference>
<name>A0A5N6MHL9_9MICC</name>